<feature type="compositionally biased region" description="Polar residues" evidence="4">
    <location>
        <begin position="758"/>
        <end position="770"/>
    </location>
</feature>
<dbReference type="InterPro" id="IPR019787">
    <property type="entry name" value="Znf_PHD-finger"/>
</dbReference>
<reference evidence="7" key="1">
    <citation type="journal article" date="2010" name="Nature">
        <title>The Amphimedon queenslandica genome and the evolution of animal complexity.</title>
        <authorList>
            <person name="Srivastava M."/>
            <person name="Simakov O."/>
            <person name="Chapman J."/>
            <person name="Fahey B."/>
            <person name="Gauthier M.E."/>
            <person name="Mitros T."/>
            <person name="Richards G.S."/>
            <person name="Conaco C."/>
            <person name="Dacre M."/>
            <person name="Hellsten U."/>
            <person name="Larroux C."/>
            <person name="Putnam N.H."/>
            <person name="Stanke M."/>
            <person name="Adamska M."/>
            <person name="Darling A."/>
            <person name="Degnan S.M."/>
            <person name="Oakley T.H."/>
            <person name="Plachetzki D.C."/>
            <person name="Zhai Y."/>
            <person name="Adamski M."/>
            <person name="Calcino A."/>
            <person name="Cummins S.F."/>
            <person name="Goodstein D.M."/>
            <person name="Harris C."/>
            <person name="Jackson D.J."/>
            <person name="Leys S.P."/>
            <person name="Shu S."/>
            <person name="Woodcroft B.J."/>
            <person name="Vervoort M."/>
            <person name="Kosik K.S."/>
            <person name="Manning G."/>
            <person name="Degnan B.M."/>
            <person name="Rokhsar D.S."/>
        </authorList>
    </citation>
    <scope>NUCLEOTIDE SEQUENCE [LARGE SCALE GENOMIC DNA]</scope>
</reference>
<dbReference type="GeneID" id="109588352"/>
<dbReference type="EnsemblMetazoa" id="XM_020004522.1">
    <property type="protein sequence ID" value="XP_019860081.1"/>
    <property type="gene ID" value="LOC109588352"/>
</dbReference>
<feature type="compositionally biased region" description="Basic and acidic residues" evidence="4">
    <location>
        <begin position="772"/>
        <end position="785"/>
    </location>
</feature>
<evidence type="ECO:0000256" key="3">
    <source>
        <dbReference type="ARBA" id="ARBA00022833"/>
    </source>
</evidence>
<feature type="compositionally biased region" description="Polar residues" evidence="4">
    <location>
        <begin position="804"/>
        <end position="822"/>
    </location>
</feature>
<protein>
    <recommendedName>
        <fullName evidence="5">Zinc finger PHD-type domain-containing protein</fullName>
    </recommendedName>
</protein>
<organism evidence="6 7">
    <name type="scientific">Amphimedon queenslandica</name>
    <name type="common">Sponge</name>
    <dbReference type="NCBI Taxonomy" id="400682"/>
    <lineage>
        <taxon>Eukaryota</taxon>
        <taxon>Metazoa</taxon>
        <taxon>Porifera</taxon>
        <taxon>Demospongiae</taxon>
        <taxon>Heteroscleromorpha</taxon>
        <taxon>Haplosclerida</taxon>
        <taxon>Niphatidae</taxon>
        <taxon>Amphimedon</taxon>
    </lineage>
</organism>
<dbReference type="RefSeq" id="XP_019860081.1">
    <property type="nucleotide sequence ID" value="XM_020004522.1"/>
</dbReference>
<feature type="compositionally biased region" description="Polar residues" evidence="4">
    <location>
        <begin position="586"/>
        <end position="598"/>
    </location>
</feature>
<feature type="domain" description="Zinc finger PHD-type" evidence="5">
    <location>
        <begin position="885"/>
        <end position="937"/>
    </location>
</feature>
<accession>A0AAN0JTC9</accession>
<feature type="compositionally biased region" description="Basic and acidic residues" evidence="4">
    <location>
        <begin position="672"/>
        <end position="685"/>
    </location>
</feature>
<feature type="compositionally biased region" description="Polar residues" evidence="4">
    <location>
        <begin position="832"/>
        <end position="841"/>
    </location>
</feature>
<name>A0AAN0JTC9_AMPQE</name>
<dbReference type="GO" id="GO:0008270">
    <property type="term" value="F:zinc ion binding"/>
    <property type="evidence" value="ECO:0007669"/>
    <property type="project" value="UniProtKB-KW"/>
</dbReference>
<dbReference type="Gene3D" id="3.30.40.10">
    <property type="entry name" value="Zinc/RING finger domain, C3HC4 (zinc finger)"/>
    <property type="match status" value="1"/>
</dbReference>
<evidence type="ECO:0000256" key="4">
    <source>
        <dbReference type="SAM" id="MobiDB-lite"/>
    </source>
</evidence>
<evidence type="ECO:0000256" key="2">
    <source>
        <dbReference type="ARBA" id="ARBA00022771"/>
    </source>
</evidence>
<dbReference type="InterPro" id="IPR013083">
    <property type="entry name" value="Znf_RING/FYVE/PHD"/>
</dbReference>
<dbReference type="Pfam" id="PF00628">
    <property type="entry name" value="PHD"/>
    <property type="match status" value="1"/>
</dbReference>
<dbReference type="InterPro" id="IPR001965">
    <property type="entry name" value="Znf_PHD"/>
</dbReference>
<keyword evidence="7" id="KW-1185">Reference proteome</keyword>
<dbReference type="AlphaFoldDB" id="A0AAN0JTC9"/>
<feature type="region of interest" description="Disordered" evidence="4">
    <location>
        <begin position="559"/>
        <end position="853"/>
    </location>
</feature>
<evidence type="ECO:0000259" key="5">
    <source>
        <dbReference type="SMART" id="SM00249"/>
    </source>
</evidence>
<dbReference type="InterPro" id="IPR011011">
    <property type="entry name" value="Znf_FYVE_PHD"/>
</dbReference>
<keyword evidence="3" id="KW-0862">Zinc</keyword>
<dbReference type="KEGG" id="aqu:109588352"/>
<dbReference type="SMART" id="SM00249">
    <property type="entry name" value="PHD"/>
    <property type="match status" value="1"/>
</dbReference>
<evidence type="ECO:0000313" key="7">
    <source>
        <dbReference type="Proteomes" id="UP000007879"/>
    </source>
</evidence>
<feature type="compositionally biased region" description="Polar residues" evidence="4">
    <location>
        <begin position="708"/>
        <end position="720"/>
    </location>
</feature>
<proteinExistence type="predicted"/>
<sequence length="938" mass="104012">MELLKEEDGELKIIKNNVTITNFTLKVTCAVNVPRSTSGYVYHIKTSYGDEGSCFINNNDSLSLATFTKKASSVVPSLQFVKTRCSDEIWGQYIFEACKLYRASTDCRKKTMVTSIGKQEGHDIWVLAPNVHIDSKGNIVPEDQHQFYWDEQTHFDFCKINLPLDTMALWELLNCVEVAMPDNFMSTYLTITSSVLVGHFETVIRQFGECPIPLLCSKTTGNGKSSSAQMALSCWGAQEIHMKGSKSTLSAIISCAAGTTIPIVVDDVSNSHAMEEIAVQFTGGATYMTVSAGATKPRTSIIATSNQYFADTDRNAVRLIHIPFWGITVDESQNRNAVEEALQIACKKASGCVGLLISMGALLEKNQFLEKFHEYVMFVKEQLPKLSYRVHRSYALLLTITDEICNELPFEIVTVDEVKSFFIHKWAPTVNDIFLAKACQLDEILEDIFTQVADMEIWEILRFLRPAVANKISGAKSMYICLPKMREFVTVNESKLKKELTAVGGKTGASIPFLNDTAISCSVTTINGKQRKCCQIPHASISHGILKKFVNLDERSKETANESEIARVSQSAVQENDERSKETANESETARVSQSAVQENGERSKETTNESEIARVSQSVVQENGERSKETTNESEIARVSQSAVQENGERSKETTNESEIARVSQSAVQENGERSKETANESKTARVHVSQSAVQENDERSKETANESETARVSQSAVQENGERSKETANESKTARVHVSQSAVQENDERSKETANESETARVSQSAVQENGERSKETANESKTARVHVSQSAVQENDERSKGTANESETARVSQSVVQENETGEGKKLNTAGSKRTLNKSGHFDGHGDKRPLISTNAACNALVKPVKVTRTRQSSKEMTPLDTCPKDICLMRRNNPNSTWVLCEKCPQWVHIRCAGITKHKASKEGFKYFCPKCKH</sequence>
<evidence type="ECO:0000313" key="6">
    <source>
        <dbReference type="EnsemblMetazoa" id="XP_019860081.1"/>
    </source>
</evidence>
<dbReference type="Proteomes" id="UP000007879">
    <property type="component" value="Unassembled WGS sequence"/>
</dbReference>
<reference evidence="6" key="2">
    <citation type="submission" date="2024-06" db="UniProtKB">
        <authorList>
            <consortium name="EnsemblMetazoa"/>
        </authorList>
    </citation>
    <scope>IDENTIFICATION</scope>
</reference>
<feature type="compositionally biased region" description="Basic and acidic residues" evidence="4">
    <location>
        <begin position="843"/>
        <end position="853"/>
    </location>
</feature>
<keyword evidence="2" id="KW-0863">Zinc-finger</keyword>
<feature type="compositionally biased region" description="Basic and acidic residues" evidence="4">
    <location>
        <begin position="722"/>
        <end position="735"/>
    </location>
</feature>
<evidence type="ECO:0000256" key="1">
    <source>
        <dbReference type="ARBA" id="ARBA00022723"/>
    </source>
</evidence>
<keyword evidence="1" id="KW-0479">Metal-binding</keyword>
<dbReference type="SUPFAM" id="SSF57903">
    <property type="entry name" value="FYVE/PHD zinc finger"/>
    <property type="match status" value="1"/>
</dbReference>